<reference evidence="3 4" key="1">
    <citation type="submission" date="2017-06" db="EMBL/GenBank/DDBJ databases">
        <title>Complete genome sequence of Nitrospirillum amazonense strain CBAmC, an endophytic nitrogen-fixing and plant growth-promoting bacterium, isolated from sugarcane.</title>
        <authorList>
            <person name="Schwab S."/>
            <person name="dos Santos Teixeira K.R."/>
            <person name="Simoes Araujo J.L."/>
            <person name="Soares Vidal M."/>
            <person name="Borges de Freitas H.R."/>
            <person name="Rivello Crivelaro A.L."/>
            <person name="Bueno de Camargo Nunes A."/>
            <person name="dos Santos C.M."/>
            <person name="Palmeira da Silva Rosa D."/>
            <person name="da Silva Padilha D."/>
            <person name="da Silva E."/>
            <person name="Araujo Terra L."/>
            <person name="Soares Mendes V."/>
            <person name="Farinelli L."/>
            <person name="Magalhaes Cruz L."/>
            <person name="Baldani J.I."/>
        </authorList>
    </citation>
    <scope>NUCLEOTIDE SEQUENCE [LARGE SCALE GENOMIC DNA]</scope>
    <source>
        <strain evidence="3 4">CBAmC</strain>
    </source>
</reference>
<dbReference type="Gene3D" id="2.60.120.590">
    <property type="entry name" value="Alpha-ketoglutarate-dependent dioxygenase AlkB-like"/>
    <property type="match status" value="1"/>
</dbReference>
<dbReference type="Pfam" id="PF13532">
    <property type="entry name" value="2OG-FeII_Oxy_2"/>
    <property type="match status" value="1"/>
</dbReference>
<protein>
    <submittedName>
        <fullName evidence="3">Alpha-ketoglutarate-dependent dioxygenase AlkB</fullName>
    </submittedName>
</protein>
<dbReference type="Proteomes" id="UP000197153">
    <property type="component" value="Chromosome 2"/>
</dbReference>
<evidence type="ECO:0000313" key="4">
    <source>
        <dbReference type="Proteomes" id="UP000197153"/>
    </source>
</evidence>
<dbReference type="PANTHER" id="PTHR12463">
    <property type="entry name" value="OXYGENASE-RELATED"/>
    <property type="match status" value="1"/>
</dbReference>
<dbReference type="InterPro" id="IPR005123">
    <property type="entry name" value="Oxoglu/Fe-dep_dioxygenase_dom"/>
</dbReference>
<keyword evidence="3" id="KW-0560">Oxidoreductase</keyword>
<dbReference type="PROSITE" id="PS51471">
    <property type="entry name" value="FE2OG_OXY"/>
    <property type="match status" value="1"/>
</dbReference>
<dbReference type="KEGG" id="nao:Y958_18915"/>
<dbReference type="AlphaFoldDB" id="A0A248JW55"/>
<feature type="region of interest" description="Disordered" evidence="1">
    <location>
        <begin position="1"/>
        <end position="20"/>
    </location>
</feature>
<dbReference type="PANTHER" id="PTHR12463:SF1">
    <property type="entry name" value="2-OXOGLUTARATE AND FE-DEPENDENT OXYGENASE FAMILY PROTEIN"/>
    <property type="match status" value="1"/>
</dbReference>
<evidence type="ECO:0000313" key="3">
    <source>
        <dbReference type="EMBL" id="ASG22953.1"/>
    </source>
</evidence>
<dbReference type="InterPro" id="IPR032857">
    <property type="entry name" value="ALKBH4"/>
</dbReference>
<dbReference type="GO" id="GO:0032451">
    <property type="term" value="F:demethylase activity"/>
    <property type="evidence" value="ECO:0007669"/>
    <property type="project" value="TreeGrafter"/>
</dbReference>
<dbReference type="InterPro" id="IPR027450">
    <property type="entry name" value="AlkB-like"/>
</dbReference>
<dbReference type="RefSeq" id="WP_088873495.1">
    <property type="nucleotide sequence ID" value="NZ_CP022111.1"/>
</dbReference>
<organism evidence="3 4">
    <name type="scientific">Nitrospirillum viridazoti CBAmc</name>
    <dbReference type="NCBI Taxonomy" id="1441467"/>
    <lineage>
        <taxon>Bacteria</taxon>
        <taxon>Pseudomonadati</taxon>
        <taxon>Pseudomonadota</taxon>
        <taxon>Alphaproteobacteria</taxon>
        <taxon>Rhodospirillales</taxon>
        <taxon>Azospirillaceae</taxon>
        <taxon>Nitrospirillum</taxon>
        <taxon>Nitrospirillum viridazoti</taxon>
    </lineage>
</organism>
<name>A0A248JW55_9PROT</name>
<feature type="domain" description="Fe2OG dioxygenase" evidence="2">
    <location>
        <begin position="100"/>
        <end position="191"/>
    </location>
</feature>
<sequence>MPIQASLFPDAPPSGDHPPGFRYTPDLIDGEEERWLAAGIAALPLKPFEFHGYLANRRVVSFGYRYDYARRAVAAAPDVPSFLLDLRARVAAWAGVAPDDFRQLLINEYAPGAGIGWHRDKPQFGLVAGVSLLSPATLRFRRREADDWRRAAAPLAPRSVYLLAGEARSVWEHSIIEGDALRYSVTFRTLA</sequence>
<dbReference type="GO" id="GO:0070988">
    <property type="term" value="P:demethylation"/>
    <property type="evidence" value="ECO:0007669"/>
    <property type="project" value="InterPro"/>
</dbReference>
<keyword evidence="3" id="KW-0223">Dioxygenase</keyword>
<dbReference type="GO" id="GO:0051213">
    <property type="term" value="F:dioxygenase activity"/>
    <property type="evidence" value="ECO:0007669"/>
    <property type="project" value="UniProtKB-KW"/>
</dbReference>
<evidence type="ECO:0000256" key="1">
    <source>
        <dbReference type="SAM" id="MobiDB-lite"/>
    </source>
</evidence>
<dbReference type="EMBL" id="CP022111">
    <property type="protein sequence ID" value="ASG22953.1"/>
    <property type="molecule type" value="Genomic_DNA"/>
</dbReference>
<dbReference type="SUPFAM" id="SSF51197">
    <property type="entry name" value="Clavaminate synthase-like"/>
    <property type="match status" value="1"/>
</dbReference>
<keyword evidence="4" id="KW-1185">Reference proteome</keyword>
<evidence type="ECO:0000259" key="2">
    <source>
        <dbReference type="PROSITE" id="PS51471"/>
    </source>
</evidence>
<proteinExistence type="predicted"/>
<dbReference type="InterPro" id="IPR037151">
    <property type="entry name" value="AlkB-like_sf"/>
</dbReference>
<accession>A0A248JW55</accession>
<gene>
    <name evidence="3" type="ORF">Y958_18915</name>
</gene>